<dbReference type="AlphaFoldDB" id="A0A387BD02"/>
<gene>
    <name evidence="3" type="ORF">D7I47_11200</name>
</gene>
<protein>
    <recommendedName>
        <fullName evidence="5">DUF3558 domain-containing protein</fullName>
    </recommendedName>
</protein>
<evidence type="ECO:0000313" key="3">
    <source>
        <dbReference type="EMBL" id="AYF98759.1"/>
    </source>
</evidence>
<organism evidence="3 4">
    <name type="scientific">Protaetiibacter intestinalis</name>
    <dbReference type="NCBI Taxonomy" id="2419774"/>
    <lineage>
        <taxon>Bacteria</taxon>
        <taxon>Bacillati</taxon>
        <taxon>Actinomycetota</taxon>
        <taxon>Actinomycetes</taxon>
        <taxon>Micrococcales</taxon>
        <taxon>Microbacteriaceae</taxon>
        <taxon>Protaetiibacter</taxon>
    </lineage>
</organism>
<dbReference type="RefSeq" id="WP_120763128.1">
    <property type="nucleotide sequence ID" value="NZ_CP032630.1"/>
</dbReference>
<feature type="signal peptide" evidence="2">
    <location>
        <begin position="1"/>
        <end position="26"/>
    </location>
</feature>
<dbReference type="EMBL" id="CP032630">
    <property type="protein sequence ID" value="AYF98759.1"/>
    <property type="molecule type" value="Genomic_DNA"/>
</dbReference>
<feature type="region of interest" description="Disordered" evidence="1">
    <location>
        <begin position="27"/>
        <end position="56"/>
    </location>
</feature>
<sequence>MGTARDVGTTLAVALIPLALLSGCGATPGEPGAAPSPPASAEPTPTTTPTPTPTPVEFRMPTACAELLPPERIADLEAVGMELLAGPDGKYGDAYLADPTPEQQVGGMTCIWGEEQVPENSVTVSVASLDAATHDEVVAALVAQGLNTRTEGDAVVYERVGDEIAAPAIVNLLREDSWISVIEGLGGTAFHEEAVDIAAEVETQLGAR</sequence>
<accession>A0A387BD02</accession>
<feature type="compositionally biased region" description="Pro residues" evidence="1">
    <location>
        <begin position="34"/>
        <end position="54"/>
    </location>
</feature>
<dbReference type="KEGG" id="lyd:D7I47_11200"/>
<feature type="chain" id="PRO_5038918069" description="DUF3558 domain-containing protein" evidence="2">
    <location>
        <begin position="27"/>
        <end position="208"/>
    </location>
</feature>
<evidence type="ECO:0000256" key="2">
    <source>
        <dbReference type="SAM" id="SignalP"/>
    </source>
</evidence>
<dbReference type="OrthoDB" id="5119140at2"/>
<reference evidence="4" key="1">
    <citation type="submission" date="2018-09" db="EMBL/GenBank/DDBJ databases">
        <title>Genome sequencing of strain 2DFWR-13.</title>
        <authorList>
            <person name="Heo J."/>
            <person name="Kim S.-J."/>
            <person name="Kwon S.-W."/>
        </authorList>
    </citation>
    <scope>NUCLEOTIDE SEQUENCE [LARGE SCALE GENOMIC DNA]</scope>
    <source>
        <strain evidence="4">2DFWR-13</strain>
    </source>
</reference>
<name>A0A387BD02_9MICO</name>
<evidence type="ECO:0008006" key="5">
    <source>
        <dbReference type="Google" id="ProtNLM"/>
    </source>
</evidence>
<evidence type="ECO:0000256" key="1">
    <source>
        <dbReference type="SAM" id="MobiDB-lite"/>
    </source>
</evidence>
<evidence type="ECO:0000313" key="4">
    <source>
        <dbReference type="Proteomes" id="UP000278886"/>
    </source>
</evidence>
<dbReference type="PROSITE" id="PS51257">
    <property type="entry name" value="PROKAR_LIPOPROTEIN"/>
    <property type="match status" value="1"/>
</dbReference>
<proteinExistence type="predicted"/>
<dbReference type="Proteomes" id="UP000278886">
    <property type="component" value="Chromosome"/>
</dbReference>
<keyword evidence="2" id="KW-0732">Signal</keyword>
<keyword evidence="4" id="KW-1185">Reference proteome</keyword>